<dbReference type="PROSITE" id="PS50297">
    <property type="entry name" value="ANK_REP_REGION"/>
    <property type="match status" value="4"/>
</dbReference>
<dbReference type="OrthoDB" id="20727at2759"/>
<reference evidence="6" key="1">
    <citation type="journal article" date="2018" name="Proc. Natl. Acad. Sci. U.S.A.">
        <title>Phylogenomics and the evolution of hemipteroid insects.</title>
        <authorList>
            <person name="Johnson K.P."/>
            <person name="Dietrich C.H."/>
            <person name="Friedrich F."/>
            <person name="Beutel R.G."/>
            <person name="Wipfler B."/>
            <person name="Peters R.S."/>
            <person name="Allen J.M."/>
            <person name="Petersen M."/>
            <person name="Donath A."/>
            <person name="Walden K.K."/>
            <person name="Kozlov A.M."/>
            <person name="Podsiadlowski L."/>
            <person name="Mayer C."/>
            <person name="Meusemann K."/>
            <person name="Vasilikopoulos A."/>
            <person name="Waterhouse R.M."/>
            <person name="Cameron S.L."/>
            <person name="Weirauch C."/>
            <person name="Swanson D.R."/>
            <person name="Percy D.M."/>
            <person name="Hardy N.B."/>
            <person name="Terry I."/>
            <person name="Liu S."/>
            <person name="Zhou X."/>
            <person name="Misof B."/>
            <person name="Robertson H.M."/>
            <person name="Yoshizawa K."/>
        </authorList>
    </citation>
    <scope>NUCLEOTIDE SEQUENCE</scope>
    <source>
        <tissue evidence="6">Whole organism</tissue>
    </source>
</reference>
<gene>
    <name evidence="6" type="primary">LOC113204144</name>
</gene>
<evidence type="ECO:0000313" key="6">
    <source>
        <dbReference type="RefSeq" id="XP_052125122.1"/>
    </source>
</evidence>
<organism evidence="5 6">
    <name type="scientific">Frankliniella occidentalis</name>
    <name type="common">Western flower thrips</name>
    <name type="synonym">Euthrips occidentalis</name>
    <dbReference type="NCBI Taxonomy" id="133901"/>
    <lineage>
        <taxon>Eukaryota</taxon>
        <taxon>Metazoa</taxon>
        <taxon>Ecdysozoa</taxon>
        <taxon>Arthropoda</taxon>
        <taxon>Hexapoda</taxon>
        <taxon>Insecta</taxon>
        <taxon>Pterygota</taxon>
        <taxon>Neoptera</taxon>
        <taxon>Paraneoptera</taxon>
        <taxon>Thysanoptera</taxon>
        <taxon>Terebrantia</taxon>
        <taxon>Thripoidea</taxon>
        <taxon>Thripidae</taxon>
        <taxon>Frankliniella</taxon>
    </lineage>
</organism>
<proteinExistence type="predicted"/>
<dbReference type="GO" id="GO:0071356">
    <property type="term" value="P:cellular response to tumor necrosis factor"/>
    <property type="evidence" value="ECO:0007669"/>
    <property type="project" value="TreeGrafter"/>
</dbReference>
<evidence type="ECO:0000256" key="3">
    <source>
        <dbReference type="PROSITE-ProRule" id="PRU00023"/>
    </source>
</evidence>
<feature type="repeat" description="ANK" evidence="3">
    <location>
        <begin position="271"/>
        <end position="303"/>
    </location>
</feature>
<dbReference type="RefSeq" id="XP_052125122.1">
    <property type="nucleotide sequence ID" value="XM_052269162.1"/>
</dbReference>
<dbReference type="Gene3D" id="1.25.40.20">
    <property type="entry name" value="Ankyrin repeat-containing domain"/>
    <property type="match status" value="1"/>
</dbReference>
<dbReference type="Pfam" id="PF12796">
    <property type="entry name" value="Ank_2"/>
    <property type="match status" value="2"/>
</dbReference>
<dbReference type="InterPro" id="IPR051070">
    <property type="entry name" value="NF-kappa-B_inhibitor"/>
</dbReference>
<dbReference type="SUPFAM" id="SSF48403">
    <property type="entry name" value="Ankyrin repeat"/>
    <property type="match status" value="1"/>
</dbReference>
<dbReference type="GeneID" id="113204144"/>
<dbReference type="GO" id="GO:0051059">
    <property type="term" value="F:NF-kappaB binding"/>
    <property type="evidence" value="ECO:0007669"/>
    <property type="project" value="TreeGrafter"/>
</dbReference>
<evidence type="ECO:0000256" key="4">
    <source>
        <dbReference type="SAM" id="MobiDB-lite"/>
    </source>
</evidence>
<evidence type="ECO:0000313" key="5">
    <source>
        <dbReference type="Proteomes" id="UP000504606"/>
    </source>
</evidence>
<keyword evidence="2 3" id="KW-0040">ANK repeat</keyword>
<keyword evidence="5" id="KW-1185">Reference proteome</keyword>
<feature type="compositionally biased region" description="Basic and acidic residues" evidence="4">
    <location>
        <begin position="64"/>
        <end position="73"/>
    </location>
</feature>
<accession>A0A9C6U7R2</accession>
<reference evidence="6" key="2">
    <citation type="submission" date="2025-08" db="UniProtKB">
        <authorList>
            <consortium name="RefSeq"/>
        </authorList>
    </citation>
    <scope>IDENTIFICATION</scope>
    <source>
        <tissue evidence="6">Whole organism</tissue>
    </source>
</reference>
<dbReference type="AlphaFoldDB" id="A0A9C6U7R2"/>
<keyword evidence="1" id="KW-0677">Repeat</keyword>
<dbReference type="PANTHER" id="PTHR46680">
    <property type="entry name" value="NF-KAPPA-B INHIBITOR ALPHA"/>
    <property type="match status" value="1"/>
</dbReference>
<dbReference type="InterPro" id="IPR036770">
    <property type="entry name" value="Ankyrin_rpt-contain_sf"/>
</dbReference>
<feature type="region of interest" description="Disordered" evidence="4">
    <location>
        <begin position="64"/>
        <end position="89"/>
    </location>
</feature>
<dbReference type="Proteomes" id="UP000504606">
    <property type="component" value="Unplaced"/>
</dbReference>
<dbReference type="PRINTS" id="PR01415">
    <property type="entry name" value="ANKYRIN"/>
</dbReference>
<name>A0A9C6U7R2_FRAOC</name>
<dbReference type="KEGG" id="foc:113204144"/>
<dbReference type="PROSITE" id="PS50088">
    <property type="entry name" value="ANK_REPEAT"/>
    <property type="match status" value="4"/>
</dbReference>
<dbReference type="SMART" id="SM00248">
    <property type="entry name" value="ANK"/>
    <property type="match status" value="5"/>
</dbReference>
<feature type="repeat" description="ANK" evidence="3">
    <location>
        <begin position="198"/>
        <end position="230"/>
    </location>
</feature>
<evidence type="ECO:0000256" key="1">
    <source>
        <dbReference type="ARBA" id="ARBA00022737"/>
    </source>
</evidence>
<dbReference type="GO" id="GO:0005829">
    <property type="term" value="C:cytosol"/>
    <property type="evidence" value="ECO:0007669"/>
    <property type="project" value="TreeGrafter"/>
</dbReference>
<dbReference type="PANTHER" id="PTHR46680:SF3">
    <property type="entry name" value="NF-KAPPA-B INHIBITOR CACTUS"/>
    <property type="match status" value="1"/>
</dbReference>
<dbReference type="SMR" id="A0A9C6U7R2"/>
<feature type="repeat" description="ANK" evidence="3">
    <location>
        <begin position="305"/>
        <end position="327"/>
    </location>
</feature>
<feature type="repeat" description="ANK" evidence="3">
    <location>
        <begin position="231"/>
        <end position="253"/>
    </location>
</feature>
<sequence>MDPTTVSGANFAIRSSRGREACDEGTKLGDHLDSKCNSVYDSGCIDSGFHSGANLSSEQFVSEEIRSSRHGSDTELDPPTKSVDSDSKSYTRLDSGVDLCLNDQFSSLNLRSTNDLNEPPSKSPMYLPNINVPTVECTTVSPSEKSTPSPAPWEFYYQQNEEGDTQLHCAVIQGFIEAVYALIHVAPEPFALDIQNDDCQTALHLAVLTGQAGVARRLLVAGASLSPRDRHGNTALHMASAEGNLEVLKALLEPLPSRPPRPLELDQRNYDGMMCVHLAALNGHAAALQYLVCAGANINAREAKSGRTVLHLAVEYERTAVLQLLLEDVLQLLQLDATTYAGHTAYQLASCVDAALANRLATRGAQPRAFPVDDSSEDEDDEEMYRAYHGNCFQQLATQITS</sequence>
<evidence type="ECO:0000256" key="2">
    <source>
        <dbReference type="ARBA" id="ARBA00023043"/>
    </source>
</evidence>
<protein>
    <submittedName>
        <fullName evidence="6">NF-kappa-B inhibitor cactus</fullName>
    </submittedName>
</protein>
<dbReference type="InterPro" id="IPR002110">
    <property type="entry name" value="Ankyrin_rpt"/>
</dbReference>